<organism evidence="2 3">
    <name type="scientific">Paraglomus brasilianum</name>
    <dbReference type="NCBI Taxonomy" id="144538"/>
    <lineage>
        <taxon>Eukaryota</taxon>
        <taxon>Fungi</taxon>
        <taxon>Fungi incertae sedis</taxon>
        <taxon>Mucoromycota</taxon>
        <taxon>Glomeromycotina</taxon>
        <taxon>Glomeromycetes</taxon>
        <taxon>Paraglomerales</taxon>
        <taxon>Paraglomeraceae</taxon>
        <taxon>Paraglomus</taxon>
    </lineage>
</organism>
<evidence type="ECO:0000256" key="1">
    <source>
        <dbReference type="SAM" id="MobiDB-lite"/>
    </source>
</evidence>
<reference evidence="2" key="1">
    <citation type="submission" date="2021-06" db="EMBL/GenBank/DDBJ databases">
        <authorList>
            <person name="Kallberg Y."/>
            <person name="Tangrot J."/>
            <person name="Rosling A."/>
        </authorList>
    </citation>
    <scope>NUCLEOTIDE SEQUENCE</scope>
    <source>
        <strain evidence="2">BR232B</strain>
    </source>
</reference>
<dbReference type="AlphaFoldDB" id="A0A9N9F092"/>
<keyword evidence="3" id="KW-1185">Reference proteome</keyword>
<dbReference type="SUPFAM" id="SSF47095">
    <property type="entry name" value="HMG-box"/>
    <property type="match status" value="1"/>
</dbReference>
<dbReference type="InterPro" id="IPR036910">
    <property type="entry name" value="HMG_box_dom_sf"/>
</dbReference>
<comment type="caution">
    <text evidence="2">The sequence shown here is derived from an EMBL/GenBank/DDBJ whole genome shotgun (WGS) entry which is preliminary data.</text>
</comment>
<sequence>MCFSLKEVLSHEDIRFMREYLRQHGGSLFMNLEGLINRPTKQSKNKKRLKKDGKLPKPPNPWILFYRNYCAKIAKSKLASHLEQRNVNGKRTVVRNTENASDEWSVLEPHHKRFYELLAEIAKFVHTSMPSREEISQWLESIGYKPPDSRECDNGGQLYVGNSRFGLAMVRMPLTTSVDGMNPGNNSIRLLLQGHPEFRTAPTIANIAYLATSPNSLAASTNQHHEQNNILGPYPEFHTDEVADSSTLTTAPPVYEYANPFPASTGQQHYEGGRNFVEGLDLPTGENAAPPNLATATAEQDSFDGYVKGLELDHSEFSEPLADLF</sequence>
<dbReference type="Proteomes" id="UP000789739">
    <property type="component" value="Unassembled WGS sequence"/>
</dbReference>
<gene>
    <name evidence="2" type="ORF">PBRASI_LOCUS2620</name>
</gene>
<dbReference type="Gene3D" id="1.10.30.10">
    <property type="entry name" value="High mobility group box domain"/>
    <property type="match status" value="1"/>
</dbReference>
<protein>
    <submittedName>
        <fullName evidence="2">3148_t:CDS:1</fullName>
    </submittedName>
</protein>
<name>A0A9N9F092_9GLOM</name>
<proteinExistence type="predicted"/>
<evidence type="ECO:0000313" key="2">
    <source>
        <dbReference type="EMBL" id="CAG8501290.1"/>
    </source>
</evidence>
<accession>A0A9N9F092</accession>
<dbReference type="EMBL" id="CAJVPI010000210">
    <property type="protein sequence ID" value="CAG8501290.1"/>
    <property type="molecule type" value="Genomic_DNA"/>
</dbReference>
<feature type="region of interest" description="Disordered" evidence="1">
    <location>
        <begin position="264"/>
        <end position="289"/>
    </location>
</feature>
<evidence type="ECO:0000313" key="3">
    <source>
        <dbReference type="Proteomes" id="UP000789739"/>
    </source>
</evidence>